<evidence type="ECO:0000256" key="4">
    <source>
        <dbReference type="PROSITE-ProRule" id="PRU00335"/>
    </source>
</evidence>
<dbReference type="Proteomes" id="UP000464389">
    <property type="component" value="Plasmid unnamed2"/>
</dbReference>
<evidence type="ECO:0000256" key="3">
    <source>
        <dbReference type="ARBA" id="ARBA00023163"/>
    </source>
</evidence>
<proteinExistence type="predicted"/>
<accession>A0A6P1V9R9</accession>
<dbReference type="Pfam" id="PF14246">
    <property type="entry name" value="TetR_C_7"/>
    <property type="match status" value="1"/>
</dbReference>
<dbReference type="Pfam" id="PF00440">
    <property type="entry name" value="TetR_N"/>
    <property type="match status" value="1"/>
</dbReference>
<keyword evidence="2 4" id="KW-0238">DNA-binding</keyword>
<dbReference type="InterPro" id="IPR050109">
    <property type="entry name" value="HTH-type_TetR-like_transc_reg"/>
</dbReference>
<organism evidence="6 7">
    <name type="scientific">Klebsiella michiganensis</name>
    <dbReference type="NCBI Taxonomy" id="1134687"/>
    <lineage>
        <taxon>Bacteria</taxon>
        <taxon>Pseudomonadati</taxon>
        <taxon>Pseudomonadota</taxon>
        <taxon>Gammaproteobacteria</taxon>
        <taxon>Enterobacterales</taxon>
        <taxon>Enterobacteriaceae</taxon>
        <taxon>Klebsiella/Raoultella group</taxon>
        <taxon>Klebsiella</taxon>
    </lineage>
</organism>
<dbReference type="PRINTS" id="PR00455">
    <property type="entry name" value="HTHTETR"/>
</dbReference>
<keyword evidence="1" id="KW-0805">Transcription regulation</keyword>
<dbReference type="InterPro" id="IPR039536">
    <property type="entry name" value="TetR_C_Proteobacteria"/>
</dbReference>
<evidence type="ECO:0000313" key="7">
    <source>
        <dbReference type="Proteomes" id="UP000464389"/>
    </source>
</evidence>
<dbReference type="PROSITE" id="PS50977">
    <property type="entry name" value="HTH_TETR_2"/>
    <property type="match status" value="1"/>
</dbReference>
<dbReference type="Gene3D" id="1.10.357.10">
    <property type="entry name" value="Tetracycline Repressor, domain 2"/>
    <property type="match status" value="1"/>
</dbReference>
<geneLocation type="plasmid" evidence="6">
    <name>unnamed2</name>
</geneLocation>
<evidence type="ECO:0000256" key="2">
    <source>
        <dbReference type="ARBA" id="ARBA00023125"/>
    </source>
</evidence>
<feature type="domain" description="HTH tetR-type" evidence="5">
    <location>
        <begin position="6"/>
        <end position="66"/>
    </location>
</feature>
<dbReference type="InterPro" id="IPR009057">
    <property type="entry name" value="Homeodomain-like_sf"/>
</dbReference>
<dbReference type="InterPro" id="IPR036271">
    <property type="entry name" value="Tet_transcr_reg_TetR-rel_C_sf"/>
</dbReference>
<dbReference type="PANTHER" id="PTHR30055">
    <property type="entry name" value="HTH-TYPE TRANSCRIPTIONAL REGULATOR RUTR"/>
    <property type="match status" value="1"/>
</dbReference>
<dbReference type="GO" id="GO:0000976">
    <property type="term" value="F:transcription cis-regulatory region binding"/>
    <property type="evidence" value="ECO:0007669"/>
    <property type="project" value="TreeGrafter"/>
</dbReference>
<dbReference type="InterPro" id="IPR001647">
    <property type="entry name" value="HTH_TetR"/>
</dbReference>
<keyword evidence="3" id="KW-0804">Transcription</keyword>
<name>A0A6P1V9R9_9ENTR</name>
<feature type="DNA-binding region" description="H-T-H motif" evidence="4">
    <location>
        <begin position="29"/>
        <end position="48"/>
    </location>
</feature>
<dbReference type="FunFam" id="1.10.10.60:FF:000141">
    <property type="entry name" value="TetR family transcriptional regulator"/>
    <property type="match status" value="1"/>
</dbReference>
<dbReference type="GO" id="GO:0003700">
    <property type="term" value="F:DNA-binding transcription factor activity"/>
    <property type="evidence" value="ECO:0007669"/>
    <property type="project" value="TreeGrafter"/>
</dbReference>
<evidence type="ECO:0000256" key="1">
    <source>
        <dbReference type="ARBA" id="ARBA00023015"/>
    </source>
</evidence>
<dbReference type="RefSeq" id="WP_162122841.1">
    <property type="nucleotide sequence ID" value="NZ_CP048110.1"/>
</dbReference>
<gene>
    <name evidence="6" type="ORF">GW952_31135</name>
</gene>
<evidence type="ECO:0000259" key="5">
    <source>
        <dbReference type="PROSITE" id="PS50977"/>
    </source>
</evidence>
<dbReference type="PANTHER" id="PTHR30055:SF119">
    <property type="entry name" value="NALC"/>
    <property type="match status" value="1"/>
</dbReference>
<dbReference type="Gene3D" id="1.10.10.60">
    <property type="entry name" value="Homeodomain-like"/>
    <property type="match status" value="1"/>
</dbReference>
<keyword evidence="6" id="KW-0614">Plasmid</keyword>
<sequence>MKTLSEKRRKAIVTAAADVFLDTGFERSSMDEVARRAGGSKATLYKYFPSKEALFEAVILNNSARFLTEAACGLNAPENKTRSLEQKLTRFGEDMLRVVTCDNQALQIYRVVMGEAGHSDIGQLFLESGIRQGMETLAREMEEAIGRGELGKADPMLRARQFTALIKAEVEILFFQREMPVFTSDDVRQMVSHGVRLFLDGAATR</sequence>
<dbReference type="SUPFAM" id="SSF46689">
    <property type="entry name" value="Homeodomain-like"/>
    <property type="match status" value="1"/>
</dbReference>
<evidence type="ECO:0000313" key="6">
    <source>
        <dbReference type="EMBL" id="QHS50066.1"/>
    </source>
</evidence>
<protein>
    <submittedName>
        <fullName evidence="6">TetR/AcrR family transcriptional regulator</fullName>
    </submittedName>
</protein>
<dbReference type="EMBL" id="CP048110">
    <property type="protein sequence ID" value="QHS50066.1"/>
    <property type="molecule type" value="Genomic_DNA"/>
</dbReference>
<dbReference type="AlphaFoldDB" id="A0A6P1V9R9"/>
<dbReference type="SUPFAM" id="SSF48498">
    <property type="entry name" value="Tetracyclin repressor-like, C-terminal domain"/>
    <property type="match status" value="1"/>
</dbReference>
<reference evidence="6 7" key="1">
    <citation type="submission" date="2020-01" db="EMBL/GenBank/DDBJ databases">
        <title>Bactrocera dorsalis gut bacteria genome.</title>
        <authorList>
            <person name="Zhang H."/>
            <person name="Cai Z."/>
        </authorList>
    </citation>
    <scope>NUCLEOTIDE SEQUENCE [LARGE SCALE GENOMIC DNA]</scope>
    <source>
        <strain evidence="6 7">BD177</strain>
        <plasmid evidence="6 7">unnamed2</plasmid>
    </source>
</reference>